<feature type="transmembrane region" description="Helical" evidence="2">
    <location>
        <begin position="216"/>
        <end position="237"/>
    </location>
</feature>
<feature type="region of interest" description="Disordered" evidence="1">
    <location>
        <begin position="376"/>
        <end position="410"/>
    </location>
</feature>
<feature type="transmembrane region" description="Helical" evidence="2">
    <location>
        <begin position="185"/>
        <end position="204"/>
    </location>
</feature>
<feature type="transmembrane region" description="Helical" evidence="2">
    <location>
        <begin position="6"/>
        <end position="36"/>
    </location>
</feature>
<dbReference type="Gene3D" id="2.170.140.10">
    <property type="entry name" value="Chitin binding domain"/>
    <property type="match status" value="1"/>
</dbReference>
<dbReference type="PROSITE" id="PS50940">
    <property type="entry name" value="CHIT_BIND_II"/>
    <property type="match status" value="1"/>
</dbReference>
<dbReference type="Pfam" id="PF01607">
    <property type="entry name" value="CBM_14"/>
    <property type="match status" value="1"/>
</dbReference>
<feature type="compositionally biased region" description="Polar residues" evidence="1">
    <location>
        <begin position="336"/>
        <end position="348"/>
    </location>
</feature>
<sequence length="761" mass="85693">MGAIARIFFVLVLFVSFVAMIIINALAATGSILSLLCRVRSQNEPLAIGLNPVFLILLSTNFILNLTWLFVWDKEYFTAAAIILPVQHIFGQAASALNFSLVQSNGYDLFRFHKFDLWFHRLGIQNGLEVYNTWTLLASLVNLNIALVYDGDMDKEKAATIGLGILSAIIILWFPVENLKVVDKYIRYVFTHYAVILVACLGIYSNRETTGATNLISTWTFVIMIVAAILLALRLILIPVYHIKRPLYALWKLKWSLPGNPLYDYPIYSQVPHTSFQCEGKVPGYYADPQTACQAFHVCHPDTSRSTYLCPNGTLYDMTTLGCNWWYKVYCFPSSLSSSENQPPNSWGYTYPPHRERSDTLQEPYNAEQYHEFHKGYASDYPGDSKRPSFTMKPLPRGGRQYPPTSQPYRNLQSYREDRVIPNSHSYQYRAQAPNPPGEFIPNSHQSVELVPPEPRTQLHRPVMPSGMISHDQAPLGKAFLKPILPTTIRPANFIQIRQWIQGSSQSPWTPLIDGRARTSEPFYVSLADRTTTTTPNDKKPVVTFVKGQASIPVSPLSKFPMYSQMLPSSTEIPEELSTVGYPDGMRTVEDVRQKILSQTSPMTEPLSTTTPMTSTTSSTTSIPPTTSRTDIQDLHAELLRMMRLLQELRLANRSAIPKPMMMSKVEIVSENAPAMEPESLDAYKSSGDSKKQGQSTEATARTSSTPNPTEGSTMPNSNPRFSIRPRNDHNSQFWIDRNFRNTDVPMQSSSSEAFDLTTAE</sequence>
<evidence type="ECO:0000256" key="1">
    <source>
        <dbReference type="SAM" id="MobiDB-lite"/>
    </source>
</evidence>
<dbReference type="InterPro" id="IPR002557">
    <property type="entry name" value="Chitin-bd_dom"/>
</dbReference>
<dbReference type="PANTHER" id="PTHR33802:SF1">
    <property type="entry name" value="XK-RELATED PROTEIN"/>
    <property type="match status" value="1"/>
</dbReference>
<dbReference type="GO" id="GO:0008061">
    <property type="term" value="F:chitin binding"/>
    <property type="evidence" value="ECO:0007669"/>
    <property type="project" value="InterPro"/>
</dbReference>
<dbReference type="EMBL" id="OB660365">
    <property type="protein sequence ID" value="CAD7224425.1"/>
    <property type="molecule type" value="Genomic_DNA"/>
</dbReference>
<evidence type="ECO:0000313" key="3">
    <source>
        <dbReference type="EMBL" id="CAD7224425.1"/>
    </source>
</evidence>
<name>A0A7R8W432_9CRUS</name>
<dbReference type="GO" id="GO:0005576">
    <property type="term" value="C:extracellular region"/>
    <property type="evidence" value="ECO:0007669"/>
    <property type="project" value="InterPro"/>
</dbReference>
<accession>A0A7R8W432</accession>
<reference evidence="3" key="1">
    <citation type="submission" date="2020-11" db="EMBL/GenBank/DDBJ databases">
        <authorList>
            <person name="Tran Van P."/>
        </authorList>
    </citation>
    <scope>NUCLEOTIDE SEQUENCE</scope>
</reference>
<keyword evidence="2" id="KW-0812">Transmembrane</keyword>
<dbReference type="InterPro" id="IPR036508">
    <property type="entry name" value="Chitin-bd_dom_sf"/>
</dbReference>
<evidence type="ECO:0000256" key="2">
    <source>
        <dbReference type="SAM" id="Phobius"/>
    </source>
</evidence>
<feature type="transmembrane region" description="Helical" evidence="2">
    <location>
        <begin position="48"/>
        <end position="70"/>
    </location>
</feature>
<organism evidence="3">
    <name type="scientific">Cyprideis torosa</name>
    <dbReference type="NCBI Taxonomy" id="163714"/>
    <lineage>
        <taxon>Eukaryota</taxon>
        <taxon>Metazoa</taxon>
        <taxon>Ecdysozoa</taxon>
        <taxon>Arthropoda</taxon>
        <taxon>Crustacea</taxon>
        <taxon>Oligostraca</taxon>
        <taxon>Ostracoda</taxon>
        <taxon>Podocopa</taxon>
        <taxon>Podocopida</taxon>
        <taxon>Cytherocopina</taxon>
        <taxon>Cytheroidea</taxon>
        <taxon>Cytherideidae</taxon>
        <taxon>Cyprideis</taxon>
    </lineage>
</organism>
<protein>
    <submittedName>
        <fullName evidence="3">Uncharacterized protein</fullName>
    </submittedName>
</protein>
<gene>
    <name evidence="3" type="ORF">CTOB1V02_LOCUS2383</name>
</gene>
<proteinExistence type="predicted"/>
<dbReference type="AlphaFoldDB" id="A0A7R8W432"/>
<keyword evidence="2" id="KW-1133">Transmembrane helix</keyword>
<keyword evidence="2" id="KW-0472">Membrane</keyword>
<feature type="region of interest" description="Disordered" evidence="1">
    <location>
        <begin position="600"/>
        <end position="628"/>
    </location>
</feature>
<feature type="region of interest" description="Disordered" evidence="1">
    <location>
        <begin position="680"/>
        <end position="761"/>
    </location>
</feature>
<feature type="compositionally biased region" description="Polar residues" evidence="1">
    <location>
        <begin position="697"/>
        <end position="721"/>
    </location>
</feature>
<feature type="compositionally biased region" description="Basic and acidic residues" evidence="1">
    <location>
        <begin position="376"/>
        <end position="387"/>
    </location>
</feature>
<dbReference type="OrthoDB" id="5586934at2759"/>
<dbReference type="SUPFAM" id="SSF57625">
    <property type="entry name" value="Invertebrate chitin-binding proteins"/>
    <property type="match status" value="1"/>
</dbReference>
<dbReference type="PANTHER" id="PTHR33802">
    <property type="entry name" value="SI:CH211-161H7.5-RELATED"/>
    <property type="match status" value="1"/>
</dbReference>
<feature type="transmembrane region" description="Helical" evidence="2">
    <location>
        <begin position="158"/>
        <end position="176"/>
    </location>
</feature>
<feature type="region of interest" description="Disordered" evidence="1">
    <location>
        <begin position="336"/>
        <end position="358"/>
    </location>
</feature>